<name>A0ABQ8YIK9_9EUKA</name>
<evidence type="ECO:0000313" key="4">
    <source>
        <dbReference type="Proteomes" id="UP001150062"/>
    </source>
</evidence>
<dbReference type="Proteomes" id="UP001150062">
    <property type="component" value="Unassembled WGS sequence"/>
</dbReference>
<reference evidence="3" key="1">
    <citation type="submission" date="2022-08" db="EMBL/GenBank/DDBJ databases">
        <title>Novel sulfate-reducing endosymbionts in the free-living metamonad Anaeramoeba.</title>
        <authorList>
            <person name="Jerlstrom-Hultqvist J."/>
            <person name="Cepicka I."/>
            <person name="Gallot-Lavallee L."/>
            <person name="Salas-Leiva D."/>
            <person name="Curtis B.A."/>
            <person name="Zahonova K."/>
            <person name="Pipaliya S."/>
            <person name="Dacks J."/>
            <person name="Roger A.J."/>
        </authorList>
    </citation>
    <scope>NUCLEOTIDE SEQUENCE</scope>
    <source>
        <strain evidence="3">Schooner1</strain>
    </source>
</reference>
<gene>
    <name evidence="3" type="ORF">M0813_02392</name>
</gene>
<dbReference type="EMBL" id="JAOAOG010000164">
    <property type="protein sequence ID" value="KAJ6244427.1"/>
    <property type="molecule type" value="Genomic_DNA"/>
</dbReference>
<comment type="caution">
    <text evidence="3">The sequence shown here is derived from an EMBL/GenBank/DDBJ whole genome shotgun (WGS) entry which is preliminary data.</text>
</comment>
<sequence>MKIHIIIIAVILLTSLVQGKILYKMWLYPSEDCSGSKKDSIKFKVKEKTKGKDDKYYRIELGKEKFQFDKCDDDKVENCEELTTFELGDCKPLSIITDSEKTELKRLMAKDDWGDTNSFEFSPGFVSKLSFLLVFLSLAFYLY</sequence>
<protein>
    <submittedName>
        <fullName evidence="3">Uncharacterized protein</fullName>
    </submittedName>
</protein>
<evidence type="ECO:0000256" key="1">
    <source>
        <dbReference type="SAM" id="Phobius"/>
    </source>
</evidence>
<proteinExistence type="predicted"/>
<accession>A0ABQ8YIK9</accession>
<keyword evidence="2" id="KW-0732">Signal</keyword>
<keyword evidence="1" id="KW-1133">Transmembrane helix</keyword>
<keyword evidence="1" id="KW-0812">Transmembrane</keyword>
<feature type="signal peptide" evidence="2">
    <location>
        <begin position="1"/>
        <end position="19"/>
    </location>
</feature>
<feature type="chain" id="PRO_5046344392" evidence="2">
    <location>
        <begin position="20"/>
        <end position="143"/>
    </location>
</feature>
<keyword evidence="1" id="KW-0472">Membrane</keyword>
<organism evidence="3 4">
    <name type="scientific">Anaeramoeba flamelloides</name>
    <dbReference type="NCBI Taxonomy" id="1746091"/>
    <lineage>
        <taxon>Eukaryota</taxon>
        <taxon>Metamonada</taxon>
        <taxon>Anaeramoebidae</taxon>
        <taxon>Anaeramoeba</taxon>
    </lineage>
</organism>
<evidence type="ECO:0000256" key="2">
    <source>
        <dbReference type="SAM" id="SignalP"/>
    </source>
</evidence>
<keyword evidence="4" id="KW-1185">Reference proteome</keyword>
<feature type="transmembrane region" description="Helical" evidence="1">
    <location>
        <begin position="125"/>
        <end position="142"/>
    </location>
</feature>
<evidence type="ECO:0000313" key="3">
    <source>
        <dbReference type="EMBL" id="KAJ6244427.1"/>
    </source>
</evidence>